<reference evidence="3 5" key="3">
    <citation type="journal article" date="2015" name="BMC Genomics">
        <title>Sex and parasites: genomic and transcriptomic analysis of Microbotryum lychnidis-dioicae, the biotrophic and plant-castrating anther smut fungus.</title>
        <authorList>
            <person name="Perlin M.H."/>
            <person name="Amselem J."/>
            <person name="Fontanillas E."/>
            <person name="Toh S.S."/>
            <person name="Chen Z."/>
            <person name="Goldberg J."/>
            <person name="Duplessis S."/>
            <person name="Henrissat B."/>
            <person name="Young S."/>
            <person name="Zeng Q."/>
            <person name="Aguileta G."/>
            <person name="Petit E."/>
            <person name="Badouin H."/>
            <person name="Andrews J."/>
            <person name="Razeeq D."/>
            <person name="Gabaldon T."/>
            <person name="Quesneville H."/>
            <person name="Giraud T."/>
            <person name="Hood M.E."/>
            <person name="Schultz D.J."/>
            <person name="Cuomo C.A."/>
        </authorList>
    </citation>
    <scope>NUCLEOTIDE SEQUENCE [LARGE SCALE GENOMIC DNA]</scope>
    <source>
        <strain evidence="3">P1A1 Lamole</strain>
        <strain evidence="5">p1A1 Lamole</strain>
    </source>
</reference>
<evidence type="ECO:0000313" key="3">
    <source>
        <dbReference type="EMBL" id="KDE09769.1"/>
    </source>
</evidence>
<dbReference type="HOGENOM" id="CLU_027654_1_1_1"/>
<protein>
    <submittedName>
        <fullName evidence="3">Initiator tRNA phosphoribosyl transferase</fullName>
    </submittedName>
</protein>
<dbReference type="InterPro" id="IPR033449">
    <property type="entry name" value="Rit1_N"/>
</dbReference>
<dbReference type="InterPro" id="IPR007306">
    <property type="entry name" value="Rit1"/>
</dbReference>
<accession>U5GYA0</accession>
<dbReference type="EnsemblFungi" id="MVLG_00169T0">
    <property type="protein sequence ID" value="MVLG_00169T0"/>
    <property type="gene ID" value="MVLG_00169"/>
</dbReference>
<dbReference type="InParanoid" id="U5GYA0"/>
<dbReference type="GO" id="GO:0043399">
    <property type="term" value="F:tRNA adenosine(64)-2'-O-ribosylphosphate transferase activity"/>
    <property type="evidence" value="ECO:0007669"/>
    <property type="project" value="InterPro"/>
</dbReference>
<dbReference type="PANTHER" id="PTHR31811">
    <property type="entry name" value="TRNA A64-2'-O-RIBOSYLPHOSPHATE TRANSFERASE"/>
    <property type="match status" value="1"/>
</dbReference>
<feature type="domain" description="Rit1 DUSP-like" evidence="1">
    <location>
        <begin position="387"/>
        <end position="496"/>
    </location>
</feature>
<reference evidence="5" key="1">
    <citation type="submission" date="2010-11" db="EMBL/GenBank/DDBJ databases">
        <title>The genome sequence of Microbotryum violaceum strain p1A1 Lamole.</title>
        <authorList>
            <person name="Cuomo C."/>
            <person name="Perlin M."/>
            <person name="Young S.K."/>
            <person name="Zeng Q."/>
            <person name="Gargeya S."/>
            <person name="Alvarado L."/>
            <person name="Berlin A."/>
            <person name="Chapman S.B."/>
            <person name="Chen Z."/>
            <person name="Freedman E."/>
            <person name="Gellesch M."/>
            <person name="Goldberg J."/>
            <person name="Griggs A."/>
            <person name="Gujja S."/>
            <person name="Heilman E."/>
            <person name="Heiman D."/>
            <person name="Howarth C."/>
            <person name="Mehta T."/>
            <person name="Neiman D."/>
            <person name="Pearson M."/>
            <person name="Roberts A."/>
            <person name="Saif S."/>
            <person name="Shea T."/>
            <person name="Shenoy N."/>
            <person name="Sisk P."/>
            <person name="Stolte C."/>
            <person name="Sykes S."/>
            <person name="White J."/>
            <person name="Yandava C."/>
            <person name="Haas B."/>
            <person name="Nusbaum C."/>
            <person name="Birren B."/>
        </authorList>
    </citation>
    <scope>NUCLEOTIDE SEQUENCE [LARGE SCALE GENOMIC DNA]</scope>
    <source>
        <strain evidence="5">p1A1 Lamole</strain>
    </source>
</reference>
<dbReference type="GO" id="GO:0019988">
    <property type="term" value="P:charged-tRNA amino acid modification"/>
    <property type="evidence" value="ECO:0007669"/>
    <property type="project" value="InterPro"/>
</dbReference>
<organism evidence="3">
    <name type="scientific">Microbotryum lychnidis-dioicae (strain p1A1 Lamole / MvSl-1064)</name>
    <name type="common">Anther smut fungus</name>
    <dbReference type="NCBI Taxonomy" id="683840"/>
    <lineage>
        <taxon>Eukaryota</taxon>
        <taxon>Fungi</taxon>
        <taxon>Dikarya</taxon>
        <taxon>Basidiomycota</taxon>
        <taxon>Pucciniomycotina</taxon>
        <taxon>Microbotryomycetes</taxon>
        <taxon>Microbotryales</taxon>
        <taxon>Microbotryaceae</taxon>
        <taxon>Microbotryum</taxon>
    </lineage>
</organism>
<evidence type="ECO:0000313" key="4">
    <source>
        <dbReference type="EnsemblFungi" id="MVLG_00169T0"/>
    </source>
</evidence>
<dbReference type="Proteomes" id="UP000017200">
    <property type="component" value="Unassembled WGS sequence"/>
</dbReference>
<evidence type="ECO:0000313" key="5">
    <source>
        <dbReference type="Proteomes" id="UP000017200"/>
    </source>
</evidence>
<dbReference type="PANTHER" id="PTHR31811:SF0">
    <property type="entry name" value="TRNA A64-2'-O-RIBOSYLPHOSPHATE TRANSFERASE"/>
    <property type="match status" value="1"/>
</dbReference>
<evidence type="ECO:0000259" key="2">
    <source>
        <dbReference type="Pfam" id="PF17184"/>
    </source>
</evidence>
<proteinExistence type="predicted"/>
<dbReference type="EMBL" id="AEIJ01000010">
    <property type="status" value="NOT_ANNOTATED_CDS"/>
    <property type="molecule type" value="Genomic_DNA"/>
</dbReference>
<sequence length="502" mass="54949">MEFSETPVASGSRLIFPSESGDAFQAHRKTIRSELRDTYNRLHSISEDAAFVSEQVKAAFPDFPIVPNQRAGAWYVKPVPGEVRPHAYFKSTDGHAGQHDFNLRRANLSLLSLIKERQGLALVDSTRRGKRFPDALSKTVPTWCAVLNAARCILLPPTSEDSTVSIEEWKRDGALWTLSSTISRSEHSQIEARIQEWALKLISSSYDLSSLLALDRPLRPVFISPASRLSSAPSPSTSFPTFYPIICVSASKLAWDQDGLERALGFTYVQGSGDDHESWSRGLTADVFWNHENFILEAKRQDVDRVIERVLEEERGRASLPAQGSGGDGDGIAVKWIRRTGVGLILGAEPTNSMVVTTPTIRILAGKTIPATPASEQMKDGHPDLVLVAKTGKAGYSGFFSSLDSPITFAKEALGRSDASLVVQVGKSAQQSEANDLGVALALILFVKLYNDAGELEMSAARPTKDIIRSRLAWILESFPSTNPSRAVLQKVNELLMSSIRS</sequence>
<name>U5GYA0_USTV1</name>
<feature type="domain" description="Rit1 N-terminal" evidence="2">
    <location>
        <begin position="32"/>
        <end position="311"/>
    </location>
</feature>
<reference evidence="4" key="4">
    <citation type="submission" date="2015-06" db="UniProtKB">
        <authorList>
            <consortium name="EnsemblFungi"/>
        </authorList>
    </citation>
    <scope>IDENTIFICATION</scope>
</reference>
<dbReference type="Pfam" id="PF04179">
    <property type="entry name" value="Init_tRNA_PT"/>
    <property type="match status" value="1"/>
</dbReference>
<dbReference type="OrthoDB" id="45256at2759"/>
<dbReference type="PIRSF" id="PIRSF007747">
    <property type="entry name" value="Ribosyl_Ptfrase"/>
    <property type="match status" value="1"/>
</dbReference>
<keyword evidence="5" id="KW-1185">Reference proteome</keyword>
<dbReference type="AlphaFoldDB" id="U5GYA0"/>
<gene>
    <name evidence="3" type="ORF">MVLG_00169</name>
</gene>
<dbReference type="EMBL" id="GL541643">
    <property type="protein sequence ID" value="KDE09769.1"/>
    <property type="molecule type" value="Genomic_DNA"/>
</dbReference>
<dbReference type="Pfam" id="PF17184">
    <property type="entry name" value="Rit1_C"/>
    <property type="match status" value="1"/>
</dbReference>
<reference evidence="3" key="2">
    <citation type="submission" date="2010-11" db="EMBL/GenBank/DDBJ databases">
        <authorList>
            <consortium name="The Broad Institute Genome Sequencing Platform"/>
            <person name="Earl A."/>
            <person name="Ward D."/>
            <person name="Feldgarden M."/>
            <person name="Gevers D."/>
            <person name="Butler R."/>
            <person name="Young S.K."/>
            <person name="Zeng Q."/>
            <person name="Gargeya S."/>
            <person name="Fitzgerald M."/>
            <person name="Haas B."/>
            <person name="Abouelleil A."/>
            <person name="Alvarado L."/>
            <person name="Arachchi H.M."/>
            <person name="Berlin A."/>
            <person name="Brown A."/>
            <person name="Chapman S.B."/>
            <person name="Chen Z."/>
            <person name="Dunbar C."/>
            <person name="Freedman E."/>
            <person name="Gearin G."/>
            <person name="Gellesch M."/>
            <person name="Goldberg J."/>
            <person name="Griggs A."/>
            <person name="Gujja S."/>
            <person name="Heilman E."/>
            <person name="Heiman D."/>
            <person name="Howarth C."/>
            <person name="Larson L."/>
            <person name="Lui A."/>
            <person name="MacDonald P.J.P."/>
            <person name="Mehta T."/>
            <person name="Montmayeur A."/>
            <person name="Murphy C."/>
            <person name="Neiman D."/>
            <person name="Pearson M."/>
            <person name="Priest M."/>
            <person name="Roberts A."/>
            <person name="Saif S."/>
            <person name="Shea T."/>
            <person name="Shenoy N."/>
            <person name="Sisk P."/>
            <person name="Stolte C."/>
            <person name="Sykes S."/>
            <person name="White J."/>
            <person name="Yandava C."/>
            <person name="Wortman J."/>
            <person name="Nusbaum C."/>
            <person name="Birren B."/>
        </authorList>
    </citation>
    <scope>NUCLEOTIDE SEQUENCE</scope>
    <source>
        <strain evidence="3">P1A1 Lamole</strain>
    </source>
</reference>
<dbReference type="OMA" id="PVFWANQ"/>
<dbReference type="InterPro" id="IPR033421">
    <property type="entry name" value="Rit1_DUSP-like"/>
</dbReference>
<evidence type="ECO:0000259" key="1">
    <source>
        <dbReference type="Pfam" id="PF04179"/>
    </source>
</evidence>
<dbReference type="GO" id="GO:0005737">
    <property type="term" value="C:cytoplasm"/>
    <property type="evidence" value="ECO:0007669"/>
    <property type="project" value="TreeGrafter"/>
</dbReference>
<keyword evidence="3" id="KW-0808">Transferase</keyword>
<dbReference type="FunCoup" id="U5GYA0">
    <property type="interactions" value="19"/>
</dbReference>